<gene>
    <name evidence="1" type="ORF">GCM10023156_39600</name>
</gene>
<evidence type="ECO:0000313" key="2">
    <source>
        <dbReference type="Proteomes" id="UP001500840"/>
    </source>
</evidence>
<evidence type="ECO:0000313" key="1">
    <source>
        <dbReference type="EMBL" id="GAA4459677.1"/>
    </source>
</evidence>
<accession>A0ABP8N476</accession>
<protein>
    <submittedName>
        <fullName evidence="1">Uncharacterized protein</fullName>
    </submittedName>
</protein>
<dbReference type="EMBL" id="BAABGA010000048">
    <property type="protein sequence ID" value="GAA4459677.1"/>
    <property type="molecule type" value="Genomic_DNA"/>
</dbReference>
<name>A0ABP8N476_9BACT</name>
<comment type="caution">
    <text evidence="1">The sequence shown here is derived from an EMBL/GenBank/DDBJ whole genome shotgun (WGS) entry which is preliminary data.</text>
</comment>
<reference evidence="2" key="1">
    <citation type="journal article" date="2019" name="Int. J. Syst. Evol. Microbiol.">
        <title>The Global Catalogue of Microorganisms (GCM) 10K type strain sequencing project: providing services to taxonomists for standard genome sequencing and annotation.</title>
        <authorList>
            <consortium name="The Broad Institute Genomics Platform"/>
            <consortium name="The Broad Institute Genome Sequencing Center for Infectious Disease"/>
            <person name="Wu L."/>
            <person name="Ma J."/>
        </authorList>
    </citation>
    <scope>NUCLEOTIDE SEQUENCE [LARGE SCALE GENOMIC DNA]</scope>
    <source>
        <strain evidence="2">JCM 17759</strain>
    </source>
</reference>
<dbReference type="Proteomes" id="UP001500840">
    <property type="component" value="Unassembled WGS sequence"/>
</dbReference>
<proteinExistence type="predicted"/>
<dbReference type="RefSeq" id="WP_345324820.1">
    <property type="nucleotide sequence ID" value="NZ_BAABGA010000048.1"/>
</dbReference>
<keyword evidence="2" id="KW-1185">Reference proteome</keyword>
<organism evidence="1 2">
    <name type="scientific">Novipirellula rosea</name>
    <dbReference type="NCBI Taxonomy" id="1031540"/>
    <lineage>
        <taxon>Bacteria</taxon>
        <taxon>Pseudomonadati</taxon>
        <taxon>Planctomycetota</taxon>
        <taxon>Planctomycetia</taxon>
        <taxon>Pirellulales</taxon>
        <taxon>Pirellulaceae</taxon>
        <taxon>Novipirellula</taxon>
    </lineage>
</organism>
<sequence length="100" mass="11154">MTNLTIEYRGQHVRMSQPFGDYEEYTDAMDLIAEEEYERVTAAVRRAAVPSSVASIEEMSRAIGDVEFPGFQTYSTSRLPNKKLATIGPTAEPMSFPATK</sequence>